<sequence length="125" mass="14166">MLHFTKSLLIVDLSSSWLCRLDSEVVSILVGTEPAQRKFSIHQSVAIKSSEYFARALNGAWKENEDKCIEFPEILLGHLIILRVLPSYANDISYNKREAREISDTDPAQTHGDDSSKRSRSDDKD</sequence>
<dbReference type="EMBL" id="ML996217">
    <property type="protein sequence ID" value="KAF2730471.1"/>
    <property type="molecule type" value="Genomic_DNA"/>
</dbReference>
<proteinExistence type="predicted"/>
<dbReference type="CDD" id="cd18186">
    <property type="entry name" value="BTB_POZ_ZBTB_KLHL-like"/>
    <property type="match status" value="1"/>
</dbReference>
<evidence type="ECO:0000256" key="1">
    <source>
        <dbReference type="SAM" id="MobiDB-lite"/>
    </source>
</evidence>
<feature type="region of interest" description="Disordered" evidence="1">
    <location>
        <begin position="99"/>
        <end position="125"/>
    </location>
</feature>
<dbReference type="AlphaFoldDB" id="A0A9P4UYV8"/>
<dbReference type="PANTHER" id="PTHR47843:SF2">
    <property type="entry name" value="BTB DOMAIN-CONTAINING PROTEIN"/>
    <property type="match status" value="1"/>
</dbReference>
<comment type="caution">
    <text evidence="2">The sequence shown here is derived from an EMBL/GenBank/DDBJ whole genome shotgun (WGS) entry which is preliminary data.</text>
</comment>
<evidence type="ECO:0000313" key="3">
    <source>
        <dbReference type="Proteomes" id="UP000799444"/>
    </source>
</evidence>
<gene>
    <name evidence="2" type="ORF">EJ04DRAFT_526963</name>
</gene>
<evidence type="ECO:0008006" key="4">
    <source>
        <dbReference type="Google" id="ProtNLM"/>
    </source>
</evidence>
<organism evidence="2 3">
    <name type="scientific">Polyplosphaeria fusca</name>
    <dbReference type="NCBI Taxonomy" id="682080"/>
    <lineage>
        <taxon>Eukaryota</taxon>
        <taxon>Fungi</taxon>
        <taxon>Dikarya</taxon>
        <taxon>Ascomycota</taxon>
        <taxon>Pezizomycotina</taxon>
        <taxon>Dothideomycetes</taxon>
        <taxon>Pleosporomycetidae</taxon>
        <taxon>Pleosporales</taxon>
        <taxon>Tetraplosphaeriaceae</taxon>
        <taxon>Polyplosphaeria</taxon>
    </lineage>
</organism>
<protein>
    <recommendedName>
        <fullName evidence="4">BTB domain-containing protein</fullName>
    </recommendedName>
</protein>
<dbReference type="Gene3D" id="3.30.710.10">
    <property type="entry name" value="Potassium Channel Kv1.1, Chain A"/>
    <property type="match status" value="1"/>
</dbReference>
<keyword evidence="3" id="KW-1185">Reference proteome</keyword>
<accession>A0A9P4UYV8</accession>
<name>A0A9P4UYV8_9PLEO</name>
<dbReference type="OrthoDB" id="194443at2759"/>
<feature type="compositionally biased region" description="Basic and acidic residues" evidence="1">
    <location>
        <begin position="111"/>
        <end position="125"/>
    </location>
</feature>
<reference evidence="2" key="1">
    <citation type="journal article" date="2020" name="Stud. Mycol.">
        <title>101 Dothideomycetes genomes: a test case for predicting lifestyles and emergence of pathogens.</title>
        <authorList>
            <person name="Haridas S."/>
            <person name="Albert R."/>
            <person name="Binder M."/>
            <person name="Bloem J."/>
            <person name="Labutti K."/>
            <person name="Salamov A."/>
            <person name="Andreopoulos B."/>
            <person name="Baker S."/>
            <person name="Barry K."/>
            <person name="Bills G."/>
            <person name="Bluhm B."/>
            <person name="Cannon C."/>
            <person name="Castanera R."/>
            <person name="Culley D."/>
            <person name="Daum C."/>
            <person name="Ezra D."/>
            <person name="Gonzalez J."/>
            <person name="Henrissat B."/>
            <person name="Kuo A."/>
            <person name="Liang C."/>
            <person name="Lipzen A."/>
            <person name="Lutzoni F."/>
            <person name="Magnuson J."/>
            <person name="Mondo S."/>
            <person name="Nolan M."/>
            <person name="Ohm R."/>
            <person name="Pangilinan J."/>
            <person name="Park H.-J."/>
            <person name="Ramirez L."/>
            <person name="Alfaro M."/>
            <person name="Sun H."/>
            <person name="Tritt A."/>
            <person name="Yoshinaga Y."/>
            <person name="Zwiers L.-H."/>
            <person name="Turgeon B."/>
            <person name="Goodwin S."/>
            <person name="Spatafora J."/>
            <person name="Crous P."/>
            <person name="Grigoriev I."/>
        </authorList>
    </citation>
    <scope>NUCLEOTIDE SEQUENCE</scope>
    <source>
        <strain evidence="2">CBS 125425</strain>
    </source>
</reference>
<dbReference type="InterPro" id="IPR011333">
    <property type="entry name" value="SKP1/BTB/POZ_sf"/>
</dbReference>
<dbReference type="PANTHER" id="PTHR47843">
    <property type="entry name" value="BTB DOMAIN-CONTAINING PROTEIN-RELATED"/>
    <property type="match status" value="1"/>
</dbReference>
<dbReference type="Proteomes" id="UP000799444">
    <property type="component" value="Unassembled WGS sequence"/>
</dbReference>
<evidence type="ECO:0000313" key="2">
    <source>
        <dbReference type="EMBL" id="KAF2730471.1"/>
    </source>
</evidence>